<evidence type="ECO:0000313" key="2">
    <source>
        <dbReference type="Proteomes" id="UP000322631"/>
    </source>
</evidence>
<evidence type="ECO:0000313" key="1">
    <source>
        <dbReference type="EMBL" id="QEK14961.1"/>
    </source>
</evidence>
<gene>
    <name evidence="1" type="ORF">FPV09_07510</name>
</gene>
<dbReference type="Proteomes" id="UP000322631">
    <property type="component" value="Chromosome"/>
</dbReference>
<name>A0A5C0SKS3_9EURY</name>
<dbReference type="EMBL" id="CP041932">
    <property type="protein sequence ID" value="QEK14961.1"/>
    <property type="molecule type" value="Genomic_DNA"/>
</dbReference>
<dbReference type="GeneID" id="41609691"/>
<sequence>MYLPVEVLEEVLRRAEFALLLESSAEVRDVFLILRGNRIAGFLLFTLKKPSQEDLELISELSENLGVQGYAIFRKGKGFIAVDGNGEEIPLEQGELAAFVNIVF</sequence>
<dbReference type="KEGG" id="them:FPV09_07510"/>
<protein>
    <submittedName>
        <fullName evidence="1">Uncharacterized protein</fullName>
    </submittedName>
</protein>
<keyword evidence="2" id="KW-1185">Reference proteome</keyword>
<organism evidence="1 2">
    <name type="scientific">Thermococcus aciditolerans</name>
    <dbReference type="NCBI Taxonomy" id="2598455"/>
    <lineage>
        <taxon>Archaea</taxon>
        <taxon>Methanobacteriati</taxon>
        <taxon>Methanobacteriota</taxon>
        <taxon>Thermococci</taxon>
        <taxon>Thermococcales</taxon>
        <taxon>Thermococcaceae</taxon>
        <taxon>Thermococcus</taxon>
    </lineage>
</organism>
<reference evidence="1 2" key="1">
    <citation type="submission" date="2019-07" db="EMBL/GenBank/DDBJ databases">
        <title>Complete genome of Thermococcus acidophilus.</title>
        <authorList>
            <person name="Li X."/>
        </authorList>
    </citation>
    <scope>NUCLEOTIDE SEQUENCE [LARGE SCALE GENOMIC DNA]</scope>
    <source>
        <strain evidence="1 2">SY113</strain>
    </source>
</reference>
<dbReference type="AlphaFoldDB" id="A0A5C0SKS3"/>
<accession>A0A5C0SKS3</accession>
<dbReference type="RefSeq" id="WP_148882928.1">
    <property type="nucleotide sequence ID" value="NZ_CP041932.1"/>
</dbReference>
<proteinExistence type="predicted"/>